<evidence type="ECO:0000256" key="1">
    <source>
        <dbReference type="ARBA" id="ARBA00001933"/>
    </source>
</evidence>
<organism evidence="6 7">
    <name type="scientific">Methylobacterium frigidaeris</name>
    <dbReference type="NCBI Taxonomy" id="2038277"/>
    <lineage>
        <taxon>Bacteria</taxon>
        <taxon>Pseudomonadati</taxon>
        <taxon>Pseudomonadota</taxon>
        <taxon>Alphaproteobacteria</taxon>
        <taxon>Hyphomicrobiales</taxon>
        <taxon>Methylobacteriaceae</taxon>
        <taxon>Methylobacterium</taxon>
    </lineage>
</organism>
<keyword evidence="6" id="KW-0808">Transferase</keyword>
<keyword evidence="6" id="KW-0032">Aminotransferase</keyword>
<evidence type="ECO:0000256" key="3">
    <source>
        <dbReference type="ARBA" id="ARBA00014472"/>
    </source>
</evidence>
<feature type="compositionally biased region" description="Basic and acidic residues" evidence="5">
    <location>
        <begin position="167"/>
        <end position="179"/>
    </location>
</feature>
<comment type="caution">
    <text evidence="6">The sequence shown here is derived from an EMBL/GenBank/DDBJ whole genome shotgun (WGS) entry which is preliminary data.</text>
</comment>
<name>A0AA37HHT3_9HYPH</name>
<dbReference type="AlphaFoldDB" id="A0AA37HHT3"/>
<reference evidence="6" key="2">
    <citation type="submission" date="2021-08" db="EMBL/GenBank/DDBJ databases">
        <authorList>
            <person name="Tani A."/>
            <person name="Ola A."/>
            <person name="Ogura Y."/>
            <person name="Katsura K."/>
            <person name="Hayashi T."/>
        </authorList>
    </citation>
    <scope>NUCLEOTIDE SEQUENCE</scope>
    <source>
        <strain evidence="6">JCM 32048</strain>
    </source>
</reference>
<feature type="region of interest" description="Disordered" evidence="5">
    <location>
        <begin position="1"/>
        <end position="25"/>
    </location>
</feature>
<evidence type="ECO:0000256" key="5">
    <source>
        <dbReference type="SAM" id="MobiDB-lite"/>
    </source>
</evidence>
<reference evidence="6" key="1">
    <citation type="journal article" date="2016" name="Front. Microbiol.">
        <title>Genome Sequence of the Piezophilic, Mesophilic Sulfate-Reducing Bacterium Desulfovibrio indicus J2T.</title>
        <authorList>
            <person name="Cao J."/>
            <person name="Maignien L."/>
            <person name="Shao Z."/>
            <person name="Alain K."/>
            <person name="Jebbar M."/>
        </authorList>
    </citation>
    <scope>NUCLEOTIDE SEQUENCE</scope>
    <source>
        <strain evidence="6">JCM 32048</strain>
    </source>
</reference>
<dbReference type="GO" id="GO:0009081">
    <property type="term" value="P:branched-chain amino acid metabolic process"/>
    <property type="evidence" value="ECO:0007669"/>
    <property type="project" value="InterPro"/>
</dbReference>
<sequence>MTVAAEDFPIQQTPSPTPQKDRDAALADPGWGRHFSDHMATIRYDAERGWHAPKIEPRRTLDLHPAASNFHYASEIFEGMKAYRLPDGGVTLFRPDANARRFRASAERLAMAPLPEDLFVESVKALVRADREWVPATDGTSLYLRPFMLGTDAALGTRASLQRGSHGRSERPCGRDATL</sequence>
<comment type="cofactor">
    <cofactor evidence="1">
        <name>pyridoxal 5'-phosphate</name>
        <dbReference type="ChEBI" id="CHEBI:597326"/>
    </cofactor>
</comment>
<protein>
    <recommendedName>
        <fullName evidence="3">Probable branched-chain-amino-acid aminotransferase</fullName>
    </recommendedName>
</protein>
<feature type="region of interest" description="Disordered" evidence="5">
    <location>
        <begin position="160"/>
        <end position="179"/>
    </location>
</feature>
<keyword evidence="7" id="KW-1185">Reference proteome</keyword>
<keyword evidence="4" id="KW-0663">Pyridoxal phosphate</keyword>
<gene>
    <name evidence="6" type="primary">ilvE_4</name>
    <name evidence="6" type="ORF">MPEAHAMD_6240</name>
</gene>
<dbReference type="InterPro" id="IPR005786">
    <property type="entry name" value="B_amino_transII"/>
</dbReference>
<dbReference type="PANTHER" id="PTHR11825:SF44">
    <property type="entry name" value="BRANCHED-CHAIN-AMINO-ACID AMINOTRANSFERASE"/>
    <property type="match status" value="1"/>
</dbReference>
<evidence type="ECO:0000256" key="2">
    <source>
        <dbReference type="ARBA" id="ARBA00009320"/>
    </source>
</evidence>
<dbReference type="Gene3D" id="3.30.470.10">
    <property type="match status" value="1"/>
</dbReference>
<evidence type="ECO:0000256" key="4">
    <source>
        <dbReference type="ARBA" id="ARBA00022898"/>
    </source>
</evidence>
<evidence type="ECO:0000313" key="6">
    <source>
        <dbReference type="EMBL" id="GJD66044.1"/>
    </source>
</evidence>
<dbReference type="PANTHER" id="PTHR11825">
    <property type="entry name" value="SUBGROUP IIII AMINOTRANSFERASE"/>
    <property type="match status" value="1"/>
</dbReference>
<dbReference type="SUPFAM" id="SSF56752">
    <property type="entry name" value="D-aminoacid aminotransferase-like PLP-dependent enzymes"/>
    <property type="match status" value="1"/>
</dbReference>
<proteinExistence type="inferred from homology"/>
<dbReference type="InterPro" id="IPR036038">
    <property type="entry name" value="Aminotransferase-like"/>
</dbReference>
<accession>A0AA37HHT3</accession>
<dbReference type="Proteomes" id="UP001055286">
    <property type="component" value="Unassembled WGS sequence"/>
</dbReference>
<dbReference type="InterPro" id="IPR043131">
    <property type="entry name" value="BCAT-like_N"/>
</dbReference>
<evidence type="ECO:0000313" key="7">
    <source>
        <dbReference type="Proteomes" id="UP001055286"/>
    </source>
</evidence>
<comment type="similarity">
    <text evidence="2">Belongs to the class-IV pyridoxal-phosphate-dependent aminotransferase family.</text>
</comment>
<dbReference type="GO" id="GO:0004084">
    <property type="term" value="F:branched-chain-amino-acid transaminase activity"/>
    <property type="evidence" value="ECO:0007669"/>
    <property type="project" value="InterPro"/>
</dbReference>
<dbReference type="EMBL" id="BPQJ01000053">
    <property type="protein sequence ID" value="GJD66044.1"/>
    <property type="molecule type" value="Genomic_DNA"/>
</dbReference>